<evidence type="ECO:0000259" key="2">
    <source>
        <dbReference type="SMART" id="SM01204"/>
    </source>
</evidence>
<accession>A0A1H1V070</accession>
<dbReference type="InterPro" id="IPR013702">
    <property type="entry name" value="FIST_domain_N"/>
</dbReference>
<dbReference type="SMART" id="SM00897">
    <property type="entry name" value="FIST"/>
    <property type="match status" value="1"/>
</dbReference>
<dbReference type="Pfam" id="PF08495">
    <property type="entry name" value="FIST"/>
    <property type="match status" value="1"/>
</dbReference>
<evidence type="ECO:0000313" key="3">
    <source>
        <dbReference type="EMBL" id="SDS78000.1"/>
    </source>
</evidence>
<feature type="domain" description="FIST C-domain" evidence="2">
    <location>
        <begin position="216"/>
        <end position="354"/>
    </location>
</feature>
<evidence type="ECO:0000313" key="4">
    <source>
        <dbReference type="Proteomes" id="UP000198963"/>
    </source>
</evidence>
<dbReference type="RefSeq" id="WP_092446923.1">
    <property type="nucleotide sequence ID" value="NZ_LT629774.1"/>
</dbReference>
<dbReference type="SMART" id="SM01204">
    <property type="entry name" value="FIST_C"/>
    <property type="match status" value="1"/>
</dbReference>
<name>A0A1H1V070_9FLAO</name>
<dbReference type="EMBL" id="LT629774">
    <property type="protein sequence ID" value="SDS78000.1"/>
    <property type="molecule type" value="Genomic_DNA"/>
</dbReference>
<organism evidence="3 4">
    <name type="scientific">Winogradskyella sediminis</name>
    <dbReference type="NCBI Taxonomy" id="1382466"/>
    <lineage>
        <taxon>Bacteria</taxon>
        <taxon>Pseudomonadati</taxon>
        <taxon>Bacteroidota</taxon>
        <taxon>Flavobacteriia</taxon>
        <taxon>Flavobacteriales</taxon>
        <taxon>Flavobacteriaceae</taxon>
        <taxon>Winogradskyella</taxon>
    </lineage>
</organism>
<dbReference type="PANTHER" id="PTHR40252">
    <property type="entry name" value="BLR0328 PROTEIN"/>
    <property type="match status" value="1"/>
</dbReference>
<evidence type="ECO:0000259" key="1">
    <source>
        <dbReference type="SMART" id="SM00897"/>
    </source>
</evidence>
<proteinExistence type="predicted"/>
<reference evidence="3 4" key="1">
    <citation type="submission" date="2016-10" db="EMBL/GenBank/DDBJ databases">
        <authorList>
            <person name="Varghese N."/>
            <person name="Submissions S."/>
        </authorList>
    </citation>
    <scope>NUCLEOTIDE SEQUENCE [LARGE SCALE GENOMIC DNA]</scope>
    <source>
        <strain evidence="3 4">RHA_55</strain>
    </source>
</reference>
<dbReference type="STRING" id="1249933.SAMN04489797_2402"/>
<sequence length="375" mass="40768">MEVEQLSLKDDSWSTDIDRIKIKPTLILLFVSLTFKSKALLLTQLNKRFPEACIIGCSTAGEINGDYVNDSTVSLTAITFNKVTCKLASHNLSDFSESYDSGRAIATQLAHKDLSHVLVFSHGVDVNGSEIVAGLKSELPNTSITGGLAGYNVDTKDSFVIANTSMASRQIVGVGLYGDALNVGYGSNGGWDSFGIDRLVTKSNKNIVYELDGTPALAIYKSFLGEDRYNIPDVGLSFPFSMRVNEYDGTVVRTVRKIVEEDQSLVFATNVPKGATLRLMKSNVDRLIKGAGDSAVKAISQTKHKPKLAILVSCIGRRLLLKQLVEEEIEAVGEVLGDDVKITGFYSFGEIAPADQYSRCELHNQTMTITTLSEC</sequence>
<gene>
    <name evidence="3" type="ORF">SAMN04489797_2402</name>
</gene>
<keyword evidence="4" id="KW-1185">Reference proteome</keyword>
<dbReference type="PANTHER" id="PTHR40252:SF2">
    <property type="entry name" value="BLR0328 PROTEIN"/>
    <property type="match status" value="1"/>
</dbReference>
<dbReference type="Pfam" id="PF10442">
    <property type="entry name" value="FIST_C"/>
    <property type="match status" value="1"/>
</dbReference>
<dbReference type="Proteomes" id="UP000198963">
    <property type="component" value="Chromosome I"/>
</dbReference>
<dbReference type="AlphaFoldDB" id="A0A1H1V070"/>
<protein>
    <submittedName>
        <fullName evidence="3">Uncharacterized conserved protein, contains FIST_N domain</fullName>
    </submittedName>
</protein>
<feature type="domain" description="FIST" evidence="1">
    <location>
        <begin position="23"/>
        <end position="215"/>
    </location>
</feature>
<dbReference type="InterPro" id="IPR019494">
    <property type="entry name" value="FIST_C"/>
</dbReference>